<proteinExistence type="predicted"/>
<evidence type="ECO:0000313" key="2">
    <source>
        <dbReference type="Proteomes" id="UP000030185"/>
    </source>
</evidence>
<dbReference type="RefSeq" id="WP_045466151.1">
    <property type="nucleotide sequence ID" value="NZ_BBLT01000007.1"/>
</dbReference>
<dbReference type="STRING" id="153721.MYP_3623"/>
<comment type="caution">
    <text evidence="1">The sequence shown here is derived from an EMBL/GenBank/DDBJ whole genome shotgun (WGS) entry which is preliminary data.</text>
</comment>
<dbReference type="AlphaFoldDB" id="A0A098LIV9"/>
<keyword evidence="2" id="KW-1185">Reference proteome</keyword>
<protein>
    <submittedName>
        <fullName evidence="1">Uncharacterized protein</fullName>
    </submittedName>
</protein>
<organism evidence="1 2">
    <name type="scientific">Sporocytophaga myxococcoides</name>
    <dbReference type="NCBI Taxonomy" id="153721"/>
    <lineage>
        <taxon>Bacteria</taxon>
        <taxon>Pseudomonadati</taxon>
        <taxon>Bacteroidota</taxon>
        <taxon>Cytophagia</taxon>
        <taxon>Cytophagales</taxon>
        <taxon>Cytophagaceae</taxon>
        <taxon>Sporocytophaga</taxon>
    </lineage>
</organism>
<accession>A0A098LIV9</accession>
<name>A0A098LIV9_9BACT</name>
<dbReference type="EMBL" id="BBLT01000007">
    <property type="protein sequence ID" value="GAL86394.1"/>
    <property type="molecule type" value="Genomic_DNA"/>
</dbReference>
<reference evidence="1 2" key="1">
    <citation type="submission" date="2014-09" db="EMBL/GenBank/DDBJ databases">
        <title>Sporocytophaga myxococcoides PG-01 genome sequencing.</title>
        <authorList>
            <person name="Liu L."/>
            <person name="Gao P.J."/>
            <person name="Chen G.J."/>
            <person name="Wang L.S."/>
        </authorList>
    </citation>
    <scope>NUCLEOTIDE SEQUENCE [LARGE SCALE GENOMIC DNA]</scope>
    <source>
        <strain evidence="1 2">PG-01</strain>
    </source>
</reference>
<dbReference type="PROSITE" id="PS51257">
    <property type="entry name" value="PROKAR_LIPOPROTEIN"/>
    <property type="match status" value="1"/>
</dbReference>
<dbReference type="Proteomes" id="UP000030185">
    <property type="component" value="Unassembled WGS sequence"/>
</dbReference>
<dbReference type="eggNOG" id="ENOG502ZPNG">
    <property type="taxonomic scope" value="Bacteria"/>
</dbReference>
<sequence>MLHPLKLFIWVALGIVFFSCEKKNPAKVAMQEVSFNSEVRIIDSTKWHTSAALTIPEYQNWLRKQQGITYDIMKNAAFDAVIWYQPIALDAAMSVAENGDISLDSYEDYVKTKSGYHYISIEILYKDPSVNRVFNKEDFFSSLKKNLFFVKDKTDTLHNSIVEIFPSTLIGQPHHLSVLIPAGTSFTSLTAGVKGAILGFKRDLRIDLSEKQYKSLPEIKL</sequence>
<gene>
    <name evidence="1" type="ORF">MYP_3623</name>
</gene>
<evidence type="ECO:0000313" key="1">
    <source>
        <dbReference type="EMBL" id="GAL86394.1"/>
    </source>
</evidence>
<dbReference type="OrthoDB" id="9821673at2"/>